<evidence type="ECO:0000313" key="2">
    <source>
        <dbReference type="Proteomes" id="UP000254150"/>
    </source>
</evidence>
<proteinExistence type="predicted"/>
<dbReference type="AlphaFoldDB" id="A0A380PA79"/>
<reference evidence="1 2" key="1">
    <citation type="submission" date="2018-06" db="EMBL/GenBank/DDBJ databases">
        <authorList>
            <consortium name="Pathogen Informatics"/>
            <person name="Doyle S."/>
        </authorList>
    </citation>
    <scope>NUCLEOTIDE SEQUENCE [LARGE SCALE GENOMIC DNA]</scope>
    <source>
        <strain evidence="1 2">NCTC7807</strain>
    </source>
</reference>
<gene>
    <name evidence="1" type="ORF">NCTC7807_04905</name>
</gene>
<organism evidence="1 2">
    <name type="scientific">Streptomyces griseus</name>
    <dbReference type="NCBI Taxonomy" id="1911"/>
    <lineage>
        <taxon>Bacteria</taxon>
        <taxon>Bacillati</taxon>
        <taxon>Actinomycetota</taxon>
        <taxon>Actinomycetes</taxon>
        <taxon>Kitasatosporales</taxon>
        <taxon>Streptomycetaceae</taxon>
        <taxon>Streptomyces</taxon>
    </lineage>
</organism>
<accession>A0A380PA79</accession>
<dbReference type="EMBL" id="UHID01000008">
    <property type="protein sequence ID" value="SUP61747.1"/>
    <property type="molecule type" value="Genomic_DNA"/>
</dbReference>
<sequence>MDHPPLFLLGRALRAARLGNSDMRGFGTPNVVARLDRTALAGYVRASVETSPEELLELLGVEPVAVVRVMALDRGGVPWVTCALRSDAARDLARRVLAALTDEQAAALRLGDAIDALAPVGGPEEADVSATSYRPGAVTVDIPPASMHFLPRIVTATEPDRIEISRHPLGGLHVELTVDQADRLTTTLLSAAAPSAEPGEQGTAS</sequence>
<dbReference type="RefSeq" id="WP_115069543.1">
    <property type="nucleotide sequence ID" value="NZ_UHID01000008.1"/>
</dbReference>
<evidence type="ECO:0000313" key="1">
    <source>
        <dbReference type="EMBL" id="SUP61747.1"/>
    </source>
</evidence>
<dbReference type="Proteomes" id="UP000254150">
    <property type="component" value="Unassembled WGS sequence"/>
</dbReference>
<name>A0A380PA79_STRGR</name>
<protein>
    <submittedName>
        <fullName evidence="1">Uncharacterized protein</fullName>
    </submittedName>
</protein>